<evidence type="ECO:0000256" key="3">
    <source>
        <dbReference type="SAM" id="SignalP"/>
    </source>
</evidence>
<organism evidence="6 7">
    <name type="scientific">Massilia norwichensis</name>
    <dbReference type="NCBI Taxonomy" id="1442366"/>
    <lineage>
        <taxon>Bacteria</taxon>
        <taxon>Pseudomonadati</taxon>
        <taxon>Pseudomonadota</taxon>
        <taxon>Betaproteobacteria</taxon>
        <taxon>Burkholderiales</taxon>
        <taxon>Oxalobacteraceae</taxon>
        <taxon>Telluria group</taxon>
        <taxon>Massilia</taxon>
    </lineage>
</organism>
<keyword evidence="7" id="KW-1185">Reference proteome</keyword>
<dbReference type="SMART" id="SM01359">
    <property type="entry name" value="A2M_N_2"/>
    <property type="match status" value="1"/>
</dbReference>
<gene>
    <name evidence="6" type="ORF">NX782_20290</name>
</gene>
<evidence type="ECO:0000313" key="6">
    <source>
        <dbReference type="EMBL" id="MCS0591533.1"/>
    </source>
</evidence>
<dbReference type="PANTHER" id="PTHR40094:SF1">
    <property type="entry name" value="UBIQUITIN DOMAIN-CONTAINING PROTEIN"/>
    <property type="match status" value="1"/>
</dbReference>
<dbReference type="Pfam" id="PF01835">
    <property type="entry name" value="MG2"/>
    <property type="match status" value="1"/>
</dbReference>
<feature type="chain" id="PRO_5046587017" evidence="3">
    <location>
        <begin position="29"/>
        <end position="1931"/>
    </location>
</feature>
<sequence>MRGARVLLKVLRVMVLVPVLGWCGGAAAQTAQMPQTAPAAIESFTPEGVVGQVRQATARFSNAMVPFGDLRAPAPIEVDCPVPGTGRWVDERTWVYDFERDLPGAARCRFMLRADAHDLNGRPLAGRHEFFMNTGGPAVLQTAPFDGSTGIDERQPFLLALSAPATPQSVAAHAWCQAEGIAEKIGVRILSGEVREQALLANRWMVQRALHNEDSEAAAQPYTPARLKADDKAGKLDRFLVLQCQRTLPADTKVALAWGAGIAAANGVATTTDQLLAFRTRPDFSARLRCERVSARSQCIPFLPMQVSFSAPIAVADARAIYLQEAGGKRHPALLGKDEAGAGTVDSVSLPGPFPAQASLTLHLPEGLKDDAGRPLLNRARFPLPVRTGEAPPLVKFAAGFGILEAKGDRMLPVTVRNVEPKLALTLRSSGAALRLKAGREQDILAWMRRLAGPYGGRTPEQPSGKQLESSVFAGAAAKGETLQRFTLPKPGGRRAFEVIGIPLREPGFYVVEIESPRLGAALNPKGRTAWVRSSALVTNMAAHVKLGAQSSLVWVTSLDKGMPVANAQVEVRDCAARLLWSGTSDAQGIARIRKELPAARCKEQDGYFISARSGDDFTFTLSEWHDGIENWRFNLPTGGRFDDSRIAATVFDRSLLRAGETVHMKHFLRRHTASGFAFVRAKDKPPAASQDWRAQELGDDKRPLPAKAWIVHEGTGEKTELALAWDENGAAQGEWKIPQDAKLGVYDVLVGGMVSGSFRVEQFRVPTMKAVLKAPAEAQVAPSAVRFDAQVGYLSGGPAAQAPVKLRSVVQDTGIQFPDYEEFSLGLGDVKEGVVAQGSSGEDEEEAAPEGETGETGEEGGSQLEAARTQSLSLDRAGGARIAVDHLPAIDKPKSLLAELSYQDANGETSTVAARVALWPSAYVVGLKPDGWLLTRDAVKFQAVVLDTAGKPVAGVPVSVDFFTRQTTSHRRRLVGGFYSYEHSSEIRRLGEACSGVTDARGLLLCATRAPAGGDLILRARASDPQGRVTATQREVWIAGSEEQWFAAGDHDRIDLLPARKRYEAGETATLQVRSPFRNATVLVTVEREGILDSYVRRLSGREQVVRIPVKASYAPNVFVSTLVVRGRVAGVQPTALVDLGKPAYKLGIAALKVGWAPHELKVQVTPERAVYKIREQAGVKVKVTAPDGRELPAGTEVALAAVDAGLLELMPNTSWNLLETMMRERNLQVETATAQMQVIGKRHFGRKAFPHGGGGGRSATRELFETLLLWKGKVVLDADGEARVQVPLNDTLGSFRIVAVASGGAGLFGTGSADIRTTQDLMLLSGLPNSVREGDTFRAGFTVRNASQRELAVRLAASMAADGGKGQSLAPLSATLAPGEAREIGWTVQVPAGAQTLQWEVEGNAGEGAQDRMRIKQQVGVAVPVRTFQATLIQLDGEKTLPVQRPADALPGRGGIQTLLTARLGGELPGVRDYMRAYPYTCFEQRTSRSVALRDQAMWDATVATLPAHLDPNGLVKYFAPMERGSDILTAYVLSVTAEAGYAIPDELKERMEAGLSAFVEGRLAQPYLIASGELTVRKLSALEALSRSGKVTPAMLEAITVQPNLWPTSAVLDWYQILTRSTGLPQRDQQLAQARQVLRARMHLQGTILGFSTERSDDWWWLMASSDANANRLLLAAIGDPFWQADIGRLARGALGRQQRGHWGTTTANAWGVVAMDAFSRKYEAEPVSGKAQLTLGAASWTGTVPSTVLQAWPEGQASLTLRQLGTGKPWATVRSLAAIPLKAPLSSGYRMVRTVTPVEQKTRGQWSRGDVYRVRLDIDAQADMTWVVVDDPVPAGASILGTGLGRDSQIASSGERARGWVYPAFQERTQSAFRSYYEFVPKGRFSVEYTVRLNNEGRFSMPLTRIEAMYNPEMFGELPNAALTVGP</sequence>
<evidence type="ECO:0000256" key="1">
    <source>
        <dbReference type="ARBA" id="ARBA00010556"/>
    </source>
</evidence>
<protein>
    <submittedName>
        <fullName evidence="6">MG2 domain-containing protein</fullName>
    </submittedName>
</protein>
<feature type="domain" description="Alpha-2-macroglobulin bait region" evidence="4">
    <location>
        <begin position="1055"/>
        <end position="1211"/>
    </location>
</feature>
<dbReference type="InterPro" id="IPR002890">
    <property type="entry name" value="MG2"/>
</dbReference>
<evidence type="ECO:0000259" key="5">
    <source>
        <dbReference type="SMART" id="SM01360"/>
    </source>
</evidence>
<dbReference type="Pfam" id="PF07703">
    <property type="entry name" value="A2M_BRD"/>
    <property type="match status" value="1"/>
</dbReference>
<feature type="domain" description="Alpha-2-macroglobulin" evidence="5">
    <location>
        <begin position="1269"/>
        <end position="1359"/>
    </location>
</feature>
<evidence type="ECO:0000256" key="2">
    <source>
        <dbReference type="SAM" id="MobiDB-lite"/>
    </source>
</evidence>
<dbReference type="InterPro" id="IPR001599">
    <property type="entry name" value="Macroglobln_a2"/>
</dbReference>
<name>A0ABT2ABF8_9BURK</name>
<dbReference type="EMBL" id="JANUGX010000028">
    <property type="protein sequence ID" value="MCS0591533.1"/>
    <property type="molecule type" value="Genomic_DNA"/>
</dbReference>
<dbReference type="InterPro" id="IPR051802">
    <property type="entry name" value="YfhM-like"/>
</dbReference>
<feature type="compositionally biased region" description="Acidic residues" evidence="2">
    <location>
        <begin position="842"/>
        <end position="859"/>
    </location>
</feature>
<dbReference type="InterPro" id="IPR011625">
    <property type="entry name" value="A2M_N_BRD"/>
</dbReference>
<dbReference type="PANTHER" id="PTHR40094">
    <property type="entry name" value="ALPHA-2-MACROGLOBULIN HOMOLOG"/>
    <property type="match status" value="1"/>
</dbReference>
<accession>A0ABT2ABF8</accession>
<feature type="region of interest" description="Disordered" evidence="2">
    <location>
        <begin position="836"/>
        <end position="867"/>
    </location>
</feature>
<comment type="similarity">
    <text evidence="1">Belongs to the protease inhibitor I39 (alpha-2-macroglobulin) family. Bacterial alpha-2-macroglobulin subfamily.</text>
</comment>
<feature type="signal peptide" evidence="3">
    <location>
        <begin position="1"/>
        <end position="28"/>
    </location>
</feature>
<dbReference type="Pfam" id="PF00207">
    <property type="entry name" value="A2M"/>
    <property type="match status" value="1"/>
</dbReference>
<comment type="caution">
    <text evidence="6">The sequence shown here is derived from an EMBL/GenBank/DDBJ whole genome shotgun (WGS) entry which is preliminary data.</text>
</comment>
<evidence type="ECO:0000259" key="4">
    <source>
        <dbReference type="SMART" id="SM01359"/>
    </source>
</evidence>
<dbReference type="InterPro" id="IPR021868">
    <property type="entry name" value="Alpha_2_Macroglob_MG3"/>
</dbReference>
<dbReference type="Pfam" id="PF11974">
    <property type="entry name" value="bMG3"/>
    <property type="match status" value="1"/>
</dbReference>
<dbReference type="SMART" id="SM01360">
    <property type="entry name" value="A2M"/>
    <property type="match status" value="1"/>
</dbReference>
<evidence type="ECO:0000313" key="7">
    <source>
        <dbReference type="Proteomes" id="UP001205560"/>
    </source>
</evidence>
<reference evidence="6 7" key="1">
    <citation type="submission" date="2022-08" db="EMBL/GenBank/DDBJ databases">
        <title>Reclassification of Massilia species as members of the genera Telluria, Duganella, Pseudoduganella, Mokoshia gen. nov. and Zemynaea gen. nov. using orthogonal and non-orthogonal genome-based approaches.</title>
        <authorList>
            <person name="Bowman J.P."/>
        </authorList>
    </citation>
    <scope>NUCLEOTIDE SEQUENCE [LARGE SCALE GENOMIC DNA]</scope>
    <source>
        <strain evidence="6 7">LMG 28164</strain>
    </source>
</reference>
<keyword evidence="3" id="KW-0732">Signal</keyword>
<dbReference type="Proteomes" id="UP001205560">
    <property type="component" value="Unassembled WGS sequence"/>
</dbReference>
<dbReference type="InterPro" id="IPR041246">
    <property type="entry name" value="Bact_MG10"/>
</dbReference>
<dbReference type="Pfam" id="PF17973">
    <property type="entry name" value="bMG10"/>
    <property type="match status" value="1"/>
</dbReference>
<proteinExistence type="inferred from homology"/>
<dbReference type="RefSeq" id="WP_258847300.1">
    <property type="nucleotide sequence ID" value="NZ_JANUGX010000028.1"/>
</dbReference>